<keyword evidence="6 10" id="KW-1133">Transmembrane helix</keyword>
<reference evidence="13" key="2">
    <citation type="submission" date="2025-08" db="UniProtKB">
        <authorList>
            <consortium name="Ensembl"/>
        </authorList>
    </citation>
    <scope>IDENTIFICATION</scope>
</reference>
<evidence type="ECO:0000313" key="13">
    <source>
        <dbReference type="Ensembl" id="ENSCSAVP00000010116.1"/>
    </source>
</evidence>
<feature type="domain" description="Cation efflux protein cytoplasmic" evidence="12">
    <location>
        <begin position="402"/>
        <end position="454"/>
    </location>
</feature>
<feature type="region of interest" description="Disordered" evidence="9">
    <location>
        <begin position="171"/>
        <end position="248"/>
    </location>
</feature>
<keyword evidence="14" id="KW-1185">Reference proteome</keyword>
<keyword evidence="5" id="KW-0862">Zinc</keyword>
<keyword evidence="8 10" id="KW-0472">Membrane</keyword>
<feature type="transmembrane region" description="Helical" evidence="10">
    <location>
        <begin position="323"/>
        <end position="345"/>
    </location>
</feature>
<dbReference type="InterPro" id="IPR050681">
    <property type="entry name" value="CDF/SLC30A"/>
</dbReference>
<dbReference type="GO" id="GO:0005886">
    <property type="term" value="C:plasma membrane"/>
    <property type="evidence" value="ECO:0007669"/>
    <property type="project" value="TreeGrafter"/>
</dbReference>
<evidence type="ECO:0000256" key="2">
    <source>
        <dbReference type="ARBA" id="ARBA00008873"/>
    </source>
</evidence>
<comment type="similarity">
    <text evidence="2">Belongs to the cation diffusion facilitator (CDF) transporter (TC 2.A.4) family. SLC30A subfamily.</text>
</comment>
<dbReference type="AlphaFoldDB" id="H2YXQ5"/>
<organism evidence="13 14">
    <name type="scientific">Ciona savignyi</name>
    <name type="common">Pacific transparent sea squirt</name>
    <dbReference type="NCBI Taxonomy" id="51511"/>
    <lineage>
        <taxon>Eukaryota</taxon>
        <taxon>Metazoa</taxon>
        <taxon>Chordata</taxon>
        <taxon>Tunicata</taxon>
        <taxon>Ascidiacea</taxon>
        <taxon>Phlebobranchia</taxon>
        <taxon>Cionidae</taxon>
        <taxon>Ciona</taxon>
    </lineage>
</organism>
<feature type="transmembrane region" description="Helical" evidence="10">
    <location>
        <begin position="286"/>
        <end position="303"/>
    </location>
</feature>
<evidence type="ECO:0000259" key="12">
    <source>
        <dbReference type="Pfam" id="PF16916"/>
    </source>
</evidence>
<evidence type="ECO:0000256" key="8">
    <source>
        <dbReference type="ARBA" id="ARBA00023136"/>
    </source>
</evidence>
<feature type="compositionally biased region" description="Polar residues" evidence="9">
    <location>
        <begin position="92"/>
        <end position="104"/>
    </location>
</feature>
<accession>H2YXQ5</accession>
<keyword evidence="3" id="KW-0813">Transport</keyword>
<feature type="transmembrane region" description="Helical" evidence="10">
    <location>
        <begin position="256"/>
        <end position="280"/>
    </location>
</feature>
<feature type="compositionally biased region" description="Basic and acidic residues" evidence="9">
    <location>
        <begin position="230"/>
        <end position="245"/>
    </location>
</feature>
<dbReference type="eggNOG" id="KOG1482">
    <property type="taxonomic scope" value="Eukaryota"/>
</dbReference>
<reference evidence="14" key="1">
    <citation type="submission" date="2003-08" db="EMBL/GenBank/DDBJ databases">
        <authorList>
            <person name="Birren B."/>
            <person name="Nusbaum C."/>
            <person name="Abebe A."/>
            <person name="Abouelleil A."/>
            <person name="Adekoya E."/>
            <person name="Ait-zahra M."/>
            <person name="Allen N."/>
            <person name="Allen T."/>
            <person name="An P."/>
            <person name="Anderson M."/>
            <person name="Anderson S."/>
            <person name="Arachchi H."/>
            <person name="Armbruster J."/>
            <person name="Bachantsang P."/>
            <person name="Baldwin J."/>
            <person name="Barry A."/>
            <person name="Bayul T."/>
            <person name="Blitshsteyn B."/>
            <person name="Bloom T."/>
            <person name="Blye J."/>
            <person name="Boguslavskiy L."/>
            <person name="Borowsky M."/>
            <person name="Boukhgalter B."/>
            <person name="Brunache A."/>
            <person name="Butler J."/>
            <person name="Calixte N."/>
            <person name="Calvo S."/>
            <person name="Camarata J."/>
            <person name="Campo K."/>
            <person name="Chang J."/>
            <person name="Cheshatsang Y."/>
            <person name="Citroen M."/>
            <person name="Collymore A."/>
            <person name="Considine T."/>
            <person name="Cook A."/>
            <person name="Cooke P."/>
            <person name="Corum B."/>
            <person name="Cuomo C."/>
            <person name="David R."/>
            <person name="Dawoe T."/>
            <person name="Degray S."/>
            <person name="Dodge S."/>
            <person name="Dooley K."/>
            <person name="Dorje P."/>
            <person name="Dorjee K."/>
            <person name="Dorris L."/>
            <person name="Duffey N."/>
            <person name="Dupes A."/>
            <person name="Elkins T."/>
            <person name="Engels R."/>
            <person name="Erickson J."/>
            <person name="Farina A."/>
            <person name="Faro S."/>
            <person name="Ferreira P."/>
            <person name="Fischer H."/>
            <person name="Fitzgerald M."/>
            <person name="Foley K."/>
            <person name="Gage D."/>
            <person name="Galagan J."/>
            <person name="Gearin G."/>
            <person name="Gnerre S."/>
            <person name="Gnirke A."/>
            <person name="Goyette A."/>
            <person name="Graham J."/>
            <person name="Grandbois E."/>
            <person name="Gyaltsen K."/>
            <person name="Hafez N."/>
            <person name="Hagopian D."/>
            <person name="Hagos B."/>
            <person name="Hall J."/>
            <person name="Hatcher B."/>
            <person name="Heller A."/>
            <person name="Higgins H."/>
            <person name="Honan T."/>
            <person name="Horn A."/>
            <person name="Houde N."/>
            <person name="Hughes L."/>
            <person name="Hulme W."/>
            <person name="Husby E."/>
            <person name="Iliev I."/>
            <person name="Jaffe D."/>
            <person name="Jones C."/>
            <person name="Kamal M."/>
            <person name="Kamat A."/>
            <person name="Kamvysselis M."/>
            <person name="Karlsson E."/>
            <person name="Kells C."/>
            <person name="Kieu A."/>
            <person name="Kisner P."/>
            <person name="Kodira C."/>
            <person name="Kulbokas E."/>
            <person name="Labutti K."/>
            <person name="Lama D."/>
            <person name="Landers T."/>
            <person name="Leger J."/>
            <person name="Levine S."/>
            <person name="Lewis D."/>
            <person name="Lewis T."/>
            <person name="Lindblad-toh K."/>
            <person name="Liu X."/>
            <person name="Lokyitsang T."/>
            <person name="Lokyitsang Y."/>
            <person name="Lucien O."/>
            <person name="Lui A."/>
            <person name="Ma L.J."/>
            <person name="Mabbitt R."/>
            <person name="Macdonald J."/>
            <person name="Maclean C."/>
            <person name="Major J."/>
            <person name="Manning J."/>
            <person name="Marabella R."/>
            <person name="Maru K."/>
            <person name="Matthews C."/>
            <person name="Mauceli E."/>
            <person name="Mccarthy M."/>
            <person name="Mcdonough S."/>
            <person name="Mcghee T."/>
            <person name="Meldrim J."/>
            <person name="Meneus L."/>
            <person name="Mesirov J."/>
            <person name="Mihalev A."/>
            <person name="Mihova T."/>
            <person name="Mikkelsen T."/>
            <person name="Mlenga V."/>
            <person name="Moru K."/>
            <person name="Mozes J."/>
            <person name="Mulrain L."/>
            <person name="Munson G."/>
            <person name="Naylor J."/>
            <person name="Newes C."/>
            <person name="Nguyen C."/>
            <person name="Nguyen N."/>
            <person name="Nguyen T."/>
            <person name="Nicol R."/>
            <person name="Nielsen C."/>
            <person name="Nizzari M."/>
            <person name="Norbu C."/>
            <person name="Norbu N."/>
            <person name="O'donnell P."/>
            <person name="Okoawo O."/>
            <person name="O'leary S."/>
            <person name="Omotosho B."/>
            <person name="O'neill K."/>
            <person name="Osman S."/>
            <person name="Parker S."/>
            <person name="Perrin D."/>
            <person name="Phunkhang P."/>
            <person name="Piqani B."/>
            <person name="Purcell S."/>
            <person name="Rachupka T."/>
            <person name="Ramasamy U."/>
            <person name="Rameau R."/>
            <person name="Ray V."/>
            <person name="Raymond C."/>
            <person name="Retta R."/>
            <person name="Richardson S."/>
            <person name="Rise C."/>
            <person name="Rodriguez J."/>
            <person name="Rogers J."/>
            <person name="Rogov P."/>
            <person name="Rutman M."/>
            <person name="Schupbach R."/>
            <person name="Seaman C."/>
            <person name="Settipalli S."/>
            <person name="Sharpe T."/>
            <person name="Sheridan J."/>
            <person name="Sherpa N."/>
            <person name="Shi J."/>
            <person name="Smirnov S."/>
            <person name="Smith C."/>
            <person name="Sougnez C."/>
            <person name="Spencer B."/>
            <person name="Stalker J."/>
            <person name="Stange-thomann N."/>
            <person name="Stavropoulos S."/>
            <person name="Stetson K."/>
            <person name="Stone C."/>
            <person name="Stone S."/>
            <person name="Stubbs M."/>
            <person name="Talamas J."/>
            <person name="Tchuinga P."/>
            <person name="Tenzing P."/>
            <person name="Tesfaye S."/>
            <person name="Theodore J."/>
            <person name="Thoulutsang Y."/>
            <person name="Topham K."/>
            <person name="Towey S."/>
            <person name="Tsamla T."/>
            <person name="Tsomo N."/>
            <person name="Vallee D."/>
            <person name="Vassiliev H."/>
            <person name="Venkataraman V."/>
            <person name="Vinson J."/>
            <person name="Vo A."/>
            <person name="Wade C."/>
            <person name="Wang S."/>
            <person name="Wangchuk T."/>
            <person name="Wangdi T."/>
            <person name="Whittaker C."/>
            <person name="Wilkinson J."/>
            <person name="Wu Y."/>
            <person name="Wyman D."/>
            <person name="Yadav S."/>
            <person name="Yang S."/>
            <person name="Yang X."/>
            <person name="Yeager S."/>
            <person name="Yee E."/>
            <person name="Young G."/>
            <person name="Zainoun J."/>
            <person name="Zembeck L."/>
            <person name="Zimmer A."/>
            <person name="Zody M."/>
            <person name="Lander E."/>
        </authorList>
    </citation>
    <scope>NUCLEOTIDE SEQUENCE [LARGE SCALE GENOMIC DNA]</scope>
</reference>
<dbReference type="GO" id="GO:0010043">
    <property type="term" value="P:response to zinc ion"/>
    <property type="evidence" value="ECO:0007669"/>
    <property type="project" value="TreeGrafter"/>
</dbReference>
<dbReference type="Pfam" id="PF16916">
    <property type="entry name" value="ZT_dimer"/>
    <property type="match status" value="1"/>
</dbReference>
<proteinExistence type="inferred from homology"/>
<dbReference type="Pfam" id="PF01545">
    <property type="entry name" value="Cation_efflux"/>
    <property type="match status" value="1"/>
</dbReference>
<evidence type="ECO:0000256" key="6">
    <source>
        <dbReference type="ARBA" id="ARBA00022989"/>
    </source>
</evidence>
<dbReference type="GO" id="GO:0005385">
    <property type="term" value="F:zinc ion transmembrane transporter activity"/>
    <property type="evidence" value="ECO:0007669"/>
    <property type="project" value="TreeGrafter"/>
</dbReference>
<dbReference type="InterPro" id="IPR002524">
    <property type="entry name" value="Cation_efflux"/>
</dbReference>
<keyword evidence="7" id="KW-0406">Ion transport</keyword>
<name>H2YXQ5_CIOSA</name>
<dbReference type="NCBIfam" id="TIGR01297">
    <property type="entry name" value="CDF"/>
    <property type="match status" value="1"/>
</dbReference>
<feature type="compositionally biased region" description="Basic and acidic residues" evidence="9">
    <location>
        <begin position="35"/>
        <end position="44"/>
    </location>
</feature>
<evidence type="ECO:0000313" key="14">
    <source>
        <dbReference type="Proteomes" id="UP000007875"/>
    </source>
</evidence>
<evidence type="ECO:0000256" key="9">
    <source>
        <dbReference type="SAM" id="MobiDB-lite"/>
    </source>
</evidence>
<evidence type="ECO:0000256" key="3">
    <source>
        <dbReference type="ARBA" id="ARBA00022448"/>
    </source>
</evidence>
<dbReference type="SUPFAM" id="SSF161111">
    <property type="entry name" value="Cation efflux protein transmembrane domain-like"/>
    <property type="match status" value="1"/>
</dbReference>
<dbReference type="InterPro" id="IPR058533">
    <property type="entry name" value="Cation_efflux_TM"/>
</dbReference>
<dbReference type="PANTHER" id="PTHR11562">
    <property type="entry name" value="CATION EFFLUX PROTEIN/ ZINC TRANSPORTER"/>
    <property type="match status" value="1"/>
</dbReference>
<dbReference type="STRING" id="51511.ENSCSAVP00000010116"/>
<dbReference type="GeneTree" id="ENSGT00940000170101"/>
<dbReference type="PANTHER" id="PTHR11562:SF17">
    <property type="entry name" value="RE54080P-RELATED"/>
    <property type="match status" value="1"/>
</dbReference>
<protein>
    <submittedName>
        <fullName evidence="13">Uncharacterized protein</fullName>
    </submittedName>
</protein>
<evidence type="ECO:0000259" key="11">
    <source>
        <dbReference type="Pfam" id="PF01545"/>
    </source>
</evidence>
<evidence type="ECO:0000256" key="10">
    <source>
        <dbReference type="SAM" id="Phobius"/>
    </source>
</evidence>
<dbReference type="Gene3D" id="1.20.1510.10">
    <property type="entry name" value="Cation efflux protein transmembrane domain"/>
    <property type="match status" value="1"/>
</dbReference>
<feature type="compositionally biased region" description="Basic and acidic residues" evidence="9">
    <location>
        <begin position="194"/>
        <end position="220"/>
    </location>
</feature>
<evidence type="ECO:0000256" key="7">
    <source>
        <dbReference type="ARBA" id="ARBA00023065"/>
    </source>
</evidence>
<evidence type="ECO:0000256" key="4">
    <source>
        <dbReference type="ARBA" id="ARBA00022692"/>
    </source>
</evidence>
<dbReference type="Ensembl" id="ENSCSAVT00000010239.1">
    <property type="protein sequence ID" value="ENSCSAVP00000010116.1"/>
    <property type="gene ID" value="ENSCSAVG00000005962.1"/>
</dbReference>
<feature type="region of interest" description="Disordered" evidence="9">
    <location>
        <begin position="28"/>
        <end position="133"/>
    </location>
</feature>
<reference evidence="13" key="3">
    <citation type="submission" date="2025-09" db="UniProtKB">
        <authorList>
            <consortium name="Ensembl"/>
        </authorList>
    </citation>
    <scope>IDENTIFICATION</scope>
</reference>
<dbReference type="InterPro" id="IPR027469">
    <property type="entry name" value="Cation_efflux_TMD_sf"/>
</dbReference>
<feature type="transmembrane region" description="Helical" evidence="10">
    <location>
        <begin position="360"/>
        <end position="378"/>
    </location>
</feature>
<dbReference type="InterPro" id="IPR027470">
    <property type="entry name" value="Cation_efflux_CTD"/>
</dbReference>
<dbReference type="Proteomes" id="UP000007875">
    <property type="component" value="Unassembled WGS sequence"/>
</dbReference>
<dbReference type="InParanoid" id="H2YXQ5"/>
<evidence type="ECO:0000256" key="5">
    <source>
        <dbReference type="ARBA" id="ARBA00022906"/>
    </source>
</evidence>
<comment type="subcellular location">
    <subcellularLocation>
        <location evidence="1">Membrane</location>
        <topology evidence="1">Multi-pass membrane protein</topology>
    </subcellularLocation>
</comment>
<dbReference type="HOGENOM" id="CLU_583876_0_0_1"/>
<sequence length="468" mass="51581">MTFPKPEYIQNFLDEKFKKDKRVERITLLDDDGLSSEHDDRVALEESSGNKTDHSRNSSAISESDDNRRVAGGGLEPQHKQSSDADCETDDSYSSARKPNSANGLGTRRIHQKKSRDAKTPLCSAAGNSGGYGGTSEVELDCAETLASYSHNGTPVKGIVRAAANASADASYQHLKNSDAGTSKSSGPRKRNNHEKGKNMGNRDHEHHIHGNEHHSHYSNDDSPLPSEVESEHCHDSSDEKTQRENKKRQKAMRKLLIATGLSFLFMVGEIVGGFLANSLAIMTDASHLLTDVSSFLISIIALKMAARPISKKMTFGWHRAEVIGALVSVVAIWIVTGVLVYLAVMRLINNKYEVHGKTMLITASLAVGFNILMGLVLHEHSHTHGHSHGHSHGGSSHDHDHDLRIWSLTLNQTVMSAHLAIDKSTDPNIVLKRATRRLKSLYDFHSLTIQVEYYSNDMDECKKCQPA</sequence>
<keyword evidence="4 10" id="KW-0812">Transmembrane</keyword>
<keyword evidence="5" id="KW-0864">Zinc transport</keyword>
<evidence type="ECO:0000256" key="1">
    <source>
        <dbReference type="ARBA" id="ARBA00004141"/>
    </source>
</evidence>
<feature type="domain" description="Cation efflux protein transmembrane" evidence="11">
    <location>
        <begin position="256"/>
        <end position="391"/>
    </location>
</feature>